<dbReference type="Gene3D" id="3.40.630.10">
    <property type="entry name" value="Zn peptidases"/>
    <property type="match status" value="1"/>
</dbReference>
<gene>
    <name evidence="1" type="ORF">GBAR_LOCUS7693</name>
</gene>
<dbReference type="Pfam" id="PF01546">
    <property type="entry name" value="Peptidase_M20"/>
    <property type="match status" value="1"/>
</dbReference>
<dbReference type="Proteomes" id="UP001174909">
    <property type="component" value="Unassembled WGS sequence"/>
</dbReference>
<dbReference type="PANTHER" id="PTHR43808:SF31">
    <property type="entry name" value="N-ACETYL-L-CITRULLINE DEACETYLASE"/>
    <property type="match status" value="1"/>
</dbReference>
<dbReference type="GO" id="GO:0008777">
    <property type="term" value="F:acetylornithine deacetylase activity"/>
    <property type="evidence" value="ECO:0007669"/>
    <property type="project" value="TreeGrafter"/>
</dbReference>
<protein>
    <submittedName>
        <fullName evidence="1">Succinyl-diaminopimelate desuccinylase</fullName>
    </submittedName>
</protein>
<dbReference type="GO" id="GO:0006526">
    <property type="term" value="P:L-arginine biosynthetic process"/>
    <property type="evidence" value="ECO:0007669"/>
    <property type="project" value="TreeGrafter"/>
</dbReference>
<dbReference type="PANTHER" id="PTHR43808">
    <property type="entry name" value="ACETYLORNITHINE DEACETYLASE"/>
    <property type="match status" value="1"/>
</dbReference>
<dbReference type="SUPFAM" id="SSF53187">
    <property type="entry name" value="Zn-dependent exopeptidases"/>
    <property type="match status" value="1"/>
</dbReference>
<proteinExistence type="predicted"/>
<dbReference type="EMBL" id="CASHTH010001139">
    <property type="protein sequence ID" value="CAI8011974.1"/>
    <property type="molecule type" value="Genomic_DNA"/>
</dbReference>
<dbReference type="InterPro" id="IPR002933">
    <property type="entry name" value="Peptidase_M20"/>
</dbReference>
<evidence type="ECO:0000313" key="2">
    <source>
        <dbReference type="Proteomes" id="UP001174909"/>
    </source>
</evidence>
<organism evidence="1 2">
    <name type="scientific">Geodia barretti</name>
    <name type="common">Barrett's horny sponge</name>
    <dbReference type="NCBI Taxonomy" id="519541"/>
    <lineage>
        <taxon>Eukaryota</taxon>
        <taxon>Metazoa</taxon>
        <taxon>Porifera</taxon>
        <taxon>Demospongiae</taxon>
        <taxon>Heteroscleromorpha</taxon>
        <taxon>Tetractinellida</taxon>
        <taxon>Astrophorina</taxon>
        <taxon>Geodiidae</taxon>
        <taxon>Geodia</taxon>
    </lineage>
</organism>
<evidence type="ECO:0000313" key="1">
    <source>
        <dbReference type="EMBL" id="CAI8011974.1"/>
    </source>
</evidence>
<dbReference type="InterPro" id="IPR050072">
    <property type="entry name" value="Peptidase_M20A"/>
</dbReference>
<dbReference type="AlphaFoldDB" id="A0AA35RIX6"/>
<keyword evidence="2" id="KW-1185">Reference proteome</keyword>
<name>A0AA35RIX6_GEOBA</name>
<sequence>MGLDVVQLTRDIVAINSVSQRSNEEVSDLLENTLKRCEFEVERLEYVDDNGERKVSLVGKKGEGSDGFGLFSHSDTVPGLEGEWDPFDPVIQDGRLFGRGSCDMKGPMAATITAGAQIKCRRFEETILYCHHGGRRS</sequence>
<reference evidence="1" key="1">
    <citation type="submission" date="2023-03" db="EMBL/GenBank/DDBJ databases">
        <authorList>
            <person name="Steffen K."/>
            <person name="Cardenas P."/>
        </authorList>
    </citation>
    <scope>NUCLEOTIDE SEQUENCE</scope>
</reference>
<comment type="caution">
    <text evidence="1">The sequence shown here is derived from an EMBL/GenBank/DDBJ whole genome shotgun (WGS) entry which is preliminary data.</text>
</comment>
<accession>A0AA35RIX6</accession>